<keyword evidence="5" id="KW-1185">Reference proteome</keyword>
<dbReference type="CDD" id="cd01285">
    <property type="entry name" value="nucleoside_deaminase"/>
    <property type="match status" value="1"/>
</dbReference>
<feature type="domain" description="CMP/dCMP-type deaminase" evidence="3">
    <location>
        <begin position="147"/>
        <end position="302"/>
    </location>
</feature>
<dbReference type="PANTHER" id="PTHR11079:SF156">
    <property type="entry name" value="INACTIVE TRNA-SPECIFIC ADENOSINE DEAMINASE-LIKE PROTEIN 3-RELATED"/>
    <property type="match status" value="1"/>
</dbReference>
<name>A0AAN8JW64_PATCE</name>
<dbReference type="InterPro" id="IPR016193">
    <property type="entry name" value="Cytidine_deaminase-like"/>
</dbReference>
<evidence type="ECO:0000256" key="2">
    <source>
        <dbReference type="ARBA" id="ARBA00038160"/>
    </source>
</evidence>
<dbReference type="Proteomes" id="UP001347796">
    <property type="component" value="Unassembled WGS sequence"/>
</dbReference>
<dbReference type="AlphaFoldDB" id="A0AAN8JW64"/>
<dbReference type="InterPro" id="IPR002125">
    <property type="entry name" value="CMP_dCMP_dom"/>
</dbReference>
<evidence type="ECO:0000259" key="3">
    <source>
        <dbReference type="PROSITE" id="PS51747"/>
    </source>
</evidence>
<dbReference type="PROSITE" id="PS51747">
    <property type="entry name" value="CYT_DCMP_DEAMINASES_2"/>
    <property type="match status" value="1"/>
</dbReference>
<dbReference type="GO" id="GO:0005634">
    <property type="term" value="C:nucleus"/>
    <property type="evidence" value="ECO:0007669"/>
    <property type="project" value="TreeGrafter"/>
</dbReference>
<comment type="similarity">
    <text evidence="2">Belongs to the cytidine and deoxycytidylate deaminase family. ADAT3 subfamily.</text>
</comment>
<dbReference type="GO" id="GO:0008033">
    <property type="term" value="P:tRNA processing"/>
    <property type="evidence" value="ECO:0007669"/>
    <property type="project" value="UniProtKB-KW"/>
</dbReference>
<dbReference type="Gene3D" id="3.40.140.10">
    <property type="entry name" value="Cytidine Deaminase, domain 2"/>
    <property type="match status" value="1"/>
</dbReference>
<evidence type="ECO:0000256" key="1">
    <source>
        <dbReference type="ARBA" id="ARBA00022694"/>
    </source>
</evidence>
<dbReference type="GO" id="GO:0005737">
    <property type="term" value="C:cytoplasm"/>
    <property type="evidence" value="ECO:0007669"/>
    <property type="project" value="TreeGrafter"/>
</dbReference>
<comment type="caution">
    <text evidence="4">The sequence shown here is derived from an EMBL/GenBank/DDBJ whole genome shotgun (WGS) entry which is preliminary data.</text>
</comment>
<gene>
    <name evidence="4" type="ORF">SNE40_010525</name>
</gene>
<protein>
    <recommendedName>
        <fullName evidence="3">CMP/dCMP-type deaminase domain-containing protein</fullName>
    </recommendedName>
</protein>
<dbReference type="Pfam" id="PF00383">
    <property type="entry name" value="dCMP_cyt_deam_1"/>
    <property type="match status" value="1"/>
</dbReference>
<dbReference type="EMBL" id="JAZGQO010000007">
    <property type="protein sequence ID" value="KAK6182960.1"/>
    <property type="molecule type" value="Genomic_DNA"/>
</dbReference>
<organism evidence="4 5">
    <name type="scientific">Patella caerulea</name>
    <name type="common">Rayed Mediterranean limpet</name>
    <dbReference type="NCBI Taxonomy" id="87958"/>
    <lineage>
        <taxon>Eukaryota</taxon>
        <taxon>Metazoa</taxon>
        <taxon>Spiralia</taxon>
        <taxon>Lophotrochozoa</taxon>
        <taxon>Mollusca</taxon>
        <taxon>Gastropoda</taxon>
        <taxon>Patellogastropoda</taxon>
        <taxon>Patelloidea</taxon>
        <taxon>Patellidae</taxon>
        <taxon>Patella</taxon>
    </lineage>
</organism>
<evidence type="ECO:0000313" key="5">
    <source>
        <dbReference type="Proteomes" id="UP001347796"/>
    </source>
</evidence>
<accession>A0AAN8JW64</accession>
<dbReference type="SUPFAM" id="SSF53927">
    <property type="entry name" value="Cytidine deaminase-like"/>
    <property type="match status" value="1"/>
</dbReference>
<keyword evidence="1" id="KW-0819">tRNA processing</keyword>
<sequence>MDQPEPILDDRYYQIIQLGDFYVSVIKDKKNTTKVIRELTERMPNKEFNYLKRVKSTNNKGDSLQVLLCPKDDVASINEVTLEAIIGEDSSILQYLGKPFLVKVPVTQPLTKKQHQEASLNWPCTFHEDKQITNLLSGKYFNDIEIEKIKKHMLKAVELAQISQRKQQEPIGAVIVDPTNDIIISASHDLRRGDHPLQHAVMICIDLVARSQGGGMWKLSDNDLVYNQDINTAISTENKTGPYLCTGYDLYVTQEPCSMCAMALVHSRINRVFYGSSHKEGALGSFYKIHTQKGLNHHYEVYKNTLSIECNKLYDQT</sequence>
<proteinExistence type="inferred from homology"/>
<dbReference type="PANTHER" id="PTHR11079">
    <property type="entry name" value="CYTOSINE DEAMINASE FAMILY MEMBER"/>
    <property type="match status" value="1"/>
</dbReference>
<evidence type="ECO:0000313" key="4">
    <source>
        <dbReference type="EMBL" id="KAK6182960.1"/>
    </source>
</evidence>
<dbReference type="GO" id="GO:0052717">
    <property type="term" value="F:tRNA-specific adenosine-34 deaminase activity"/>
    <property type="evidence" value="ECO:0007669"/>
    <property type="project" value="TreeGrafter"/>
</dbReference>
<reference evidence="4 5" key="1">
    <citation type="submission" date="2024-01" db="EMBL/GenBank/DDBJ databases">
        <title>The genome of the rayed Mediterranean limpet Patella caerulea (Linnaeus, 1758).</title>
        <authorList>
            <person name="Anh-Thu Weber A."/>
            <person name="Halstead-Nussloch G."/>
        </authorList>
    </citation>
    <scope>NUCLEOTIDE SEQUENCE [LARGE SCALE GENOMIC DNA]</scope>
    <source>
        <strain evidence="4">AATW-2023a</strain>
        <tissue evidence="4">Whole specimen</tissue>
    </source>
</reference>